<dbReference type="Pfam" id="PF03567">
    <property type="entry name" value="Sulfotransfer_2"/>
    <property type="match status" value="1"/>
</dbReference>
<dbReference type="Gene3D" id="3.40.50.300">
    <property type="entry name" value="P-loop containing nucleotide triphosphate hydrolases"/>
    <property type="match status" value="1"/>
</dbReference>
<name>A0A9X1B9A4_9GAMM</name>
<comment type="caution">
    <text evidence="1">The sequence shown here is derived from an EMBL/GenBank/DDBJ whole genome shotgun (WGS) entry which is preliminary data.</text>
</comment>
<dbReference type="Proteomes" id="UP001138802">
    <property type="component" value="Unassembled WGS sequence"/>
</dbReference>
<dbReference type="GO" id="GO:0008146">
    <property type="term" value="F:sulfotransferase activity"/>
    <property type="evidence" value="ECO:0007669"/>
    <property type="project" value="InterPro"/>
</dbReference>
<keyword evidence="2" id="KW-1185">Reference proteome</keyword>
<dbReference type="InterPro" id="IPR005331">
    <property type="entry name" value="Sulfotransferase"/>
</dbReference>
<evidence type="ECO:0000313" key="2">
    <source>
        <dbReference type="Proteomes" id="UP001138802"/>
    </source>
</evidence>
<dbReference type="InterPro" id="IPR027417">
    <property type="entry name" value="P-loop_NTPase"/>
</dbReference>
<dbReference type="PANTHER" id="PTHR32301:SF6">
    <property type="entry name" value="GOLVESIN-RELATED"/>
    <property type="match status" value="1"/>
</dbReference>
<dbReference type="SUPFAM" id="SSF52540">
    <property type="entry name" value="P-loop containing nucleoside triphosphate hydrolases"/>
    <property type="match status" value="1"/>
</dbReference>
<dbReference type="PANTHER" id="PTHR32301">
    <property type="entry name" value="COUNTIN RECEPTOR CNR3-RELATED"/>
    <property type="match status" value="1"/>
</dbReference>
<evidence type="ECO:0000313" key="1">
    <source>
        <dbReference type="EMBL" id="MBK1645093.1"/>
    </source>
</evidence>
<evidence type="ECO:0008006" key="3">
    <source>
        <dbReference type="Google" id="ProtNLM"/>
    </source>
</evidence>
<dbReference type="GO" id="GO:0016020">
    <property type="term" value="C:membrane"/>
    <property type="evidence" value="ECO:0007669"/>
    <property type="project" value="InterPro"/>
</dbReference>
<dbReference type="EMBL" id="NRSD01000009">
    <property type="protein sequence ID" value="MBK1645093.1"/>
    <property type="molecule type" value="Genomic_DNA"/>
</dbReference>
<protein>
    <recommendedName>
        <fullName evidence="3">Sulfotransferase family protein</fullName>
    </recommendedName>
</protein>
<accession>A0A9X1B9A4</accession>
<dbReference type="AlphaFoldDB" id="A0A9X1B9A4"/>
<gene>
    <name evidence="1" type="ORF">CKO25_10595</name>
</gene>
<organism evidence="1 2">
    <name type="scientific">Thiocapsa imhoffii</name>
    <dbReference type="NCBI Taxonomy" id="382777"/>
    <lineage>
        <taxon>Bacteria</taxon>
        <taxon>Pseudomonadati</taxon>
        <taxon>Pseudomonadota</taxon>
        <taxon>Gammaproteobacteria</taxon>
        <taxon>Chromatiales</taxon>
        <taxon>Chromatiaceae</taxon>
        <taxon>Thiocapsa</taxon>
    </lineage>
</organism>
<dbReference type="InterPro" id="IPR053259">
    <property type="entry name" value="Golvesin-related_Golgi"/>
</dbReference>
<proteinExistence type="predicted"/>
<dbReference type="RefSeq" id="WP_200387900.1">
    <property type="nucleotide sequence ID" value="NZ_NRSD01000009.1"/>
</dbReference>
<sequence>MHTRLKRFAQMHGVIRPPSRLLFEHIPKCAGSTISSYLRSCYPECNTFEIDGAQPRKSIESFLRSSESTRYGYSLIMGHGAHQLISFSHPETIGFTVLRDPVDRIISHYYFVLKSPRHYLHQEVVSRRMSLIDYATSNLSGELRNNYVTRFIGVDAAEAERNANESVTAVIDALRRYAVVGVTDRVSLAIEKLSKIANLPNDYSGERHNVNRGRVARDQIPQETKRLIEEVNFLDMRLYEWVRAGAP</sequence>
<reference evidence="1 2" key="1">
    <citation type="journal article" date="2020" name="Microorganisms">
        <title>Osmotic Adaptation and Compatible Solute Biosynthesis of Phototrophic Bacteria as Revealed from Genome Analyses.</title>
        <authorList>
            <person name="Imhoff J.F."/>
            <person name="Rahn T."/>
            <person name="Kunzel S."/>
            <person name="Keller A."/>
            <person name="Neulinger S.C."/>
        </authorList>
    </citation>
    <scope>NUCLEOTIDE SEQUENCE [LARGE SCALE GENOMIC DNA]</scope>
    <source>
        <strain evidence="1 2">DSM 21303</strain>
    </source>
</reference>